<dbReference type="EMBL" id="BAABFU010000003">
    <property type="protein sequence ID" value="GAA4353129.1"/>
    <property type="molecule type" value="Genomic_DNA"/>
</dbReference>
<evidence type="ECO:0000259" key="8">
    <source>
        <dbReference type="Pfam" id="PF09115"/>
    </source>
</evidence>
<accession>A0ABP8I7R5</accession>
<dbReference type="Pfam" id="PF13177">
    <property type="entry name" value="DNA_pol3_delta2"/>
    <property type="match status" value="1"/>
</dbReference>
<comment type="catalytic activity">
    <reaction evidence="7">
        <text>DNA(n) + a 2'-deoxyribonucleoside 5'-triphosphate = DNA(n+1) + diphosphate</text>
        <dbReference type="Rhea" id="RHEA:22508"/>
        <dbReference type="Rhea" id="RHEA-COMP:17339"/>
        <dbReference type="Rhea" id="RHEA-COMP:17340"/>
        <dbReference type="ChEBI" id="CHEBI:33019"/>
        <dbReference type="ChEBI" id="CHEBI:61560"/>
        <dbReference type="ChEBI" id="CHEBI:173112"/>
        <dbReference type="EC" id="2.7.7.7"/>
    </reaction>
</comment>
<name>A0ABP8I7R5_9GAMM</name>
<comment type="caution">
    <text evidence="9">The sequence shown here is derived from an EMBL/GenBank/DDBJ whole genome shotgun (WGS) entry which is preliminary data.</text>
</comment>
<dbReference type="Proteomes" id="UP001501294">
    <property type="component" value="Unassembled WGS sequence"/>
</dbReference>
<evidence type="ECO:0000256" key="5">
    <source>
        <dbReference type="ARBA" id="ARBA00022705"/>
    </source>
</evidence>
<keyword evidence="10" id="KW-1185">Reference proteome</keyword>
<keyword evidence="6" id="KW-0239">DNA-directed DNA polymerase</keyword>
<protein>
    <recommendedName>
        <fullName evidence="2">DNA polymerase III subunit delta'</fullName>
        <ecNumber evidence="1">2.7.7.7</ecNumber>
    </recommendedName>
</protein>
<evidence type="ECO:0000256" key="6">
    <source>
        <dbReference type="ARBA" id="ARBA00022932"/>
    </source>
</evidence>
<keyword evidence="5" id="KW-0235">DNA replication</keyword>
<evidence type="ECO:0000313" key="10">
    <source>
        <dbReference type="Proteomes" id="UP001501294"/>
    </source>
</evidence>
<evidence type="ECO:0000256" key="1">
    <source>
        <dbReference type="ARBA" id="ARBA00012417"/>
    </source>
</evidence>
<keyword evidence="3" id="KW-0808">Transferase</keyword>
<sequence length="340" mass="38334">MSLFAEERLTPWQKEPFEQISRQFQQGQLPHSLLMLGEEGVGRDDFCRFVAEWMLCGSEQKELGACGQCKSCQLFHAGSHPDYHHLDVEEGKTQISIAQVRDLIEHMQESSHQAGWKVANIANVHALNASSFNALLKTLEEPQPNTLLILQAEQLQGVPATIKSRAQLRKVGVTDSAVTREWLNARHDFISADMETGIQLFPTAPYKVEAFVEDGEAFKSGEFIYDYADIVAGKQTPMEIAERWQSELENCVYWCQLMFHDVLFLQQGASEEQVQLKKQFGAIAPIAETISAKGVMLLLTKIIELQRLIKLKSPANLMASWQSFLIYSSQIAIKYKNIAS</sequence>
<proteinExistence type="predicted"/>
<reference evidence="10" key="1">
    <citation type="journal article" date="2019" name="Int. J. Syst. Evol. Microbiol.">
        <title>The Global Catalogue of Microorganisms (GCM) 10K type strain sequencing project: providing services to taxonomists for standard genome sequencing and annotation.</title>
        <authorList>
            <consortium name="The Broad Institute Genomics Platform"/>
            <consortium name="The Broad Institute Genome Sequencing Center for Infectious Disease"/>
            <person name="Wu L."/>
            <person name="Ma J."/>
        </authorList>
    </citation>
    <scope>NUCLEOTIDE SEQUENCE [LARGE SCALE GENOMIC DNA]</scope>
    <source>
        <strain evidence="10">JCM 17727</strain>
    </source>
</reference>
<dbReference type="SUPFAM" id="SSF52540">
    <property type="entry name" value="P-loop containing nucleoside triphosphate hydrolases"/>
    <property type="match status" value="1"/>
</dbReference>
<dbReference type="InterPro" id="IPR027417">
    <property type="entry name" value="P-loop_NTPase"/>
</dbReference>
<evidence type="ECO:0000256" key="4">
    <source>
        <dbReference type="ARBA" id="ARBA00022695"/>
    </source>
</evidence>
<dbReference type="InterPro" id="IPR050238">
    <property type="entry name" value="DNA_Rep/Repair_Clamp_Loader"/>
</dbReference>
<evidence type="ECO:0000256" key="2">
    <source>
        <dbReference type="ARBA" id="ARBA00014363"/>
    </source>
</evidence>
<feature type="domain" description="DNA polymerase III delta subunit C-terminal" evidence="8">
    <location>
        <begin position="233"/>
        <end position="310"/>
    </location>
</feature>
<dbReference type="PANTHER" id="PTHR11669">
    <property type="entry name" value="REPLICATION FACTOR C / DNA POLYMERASE III GAMMA-TAU SUBUNIT"/>
    <property type="match status" value="1"/>
</dbReference>
<evidence type="ECO:0000256" key="3">
    <source>
        <dbReference type="ARBA" id="ARBA00022679"/>
    </source>
</evidence>
<dbReference type="InterPro" id="IPR015199">
    <property type="entry name" value="DNA_pol_III_delta_C"/>
</dbReference>
<organism evidence="9 10">
    <name type="scientific">Kangiella taiwanensis</name>
    <dbReference type="NCBI Taxonomy" id="1079179"/>
    <lineage>
        <taxon>Bacteria</taxon>
        <taxon>Pseudomonadati</taxon>
        <taxon>Pseudomonadota</taxon>
        <taxon>Gammaproteobacteria</taxon>
        <taxon>Kangiellales</taxon>
        <taxon>Kangiellaceae</taxon>
        <taxon>Kangiella</taxon>
    </lineage>
</organism>
<dbReference type="Pfam" id="PF09115">
    <property type="entry name" value="DNApol3-delta_C"/>
    <property type="match status" value="1"/>
</dbReference>
<keyword evidence="4" id="KW-0548">Nucleotidyltransferase</keyword>
<evidence type="ECO:0000313" key="9">
    <source>
        <dbReference type="EMBL" id="GAA4353129.1"/>
    </source>
</evidence>
<dbReference type="Gene3D" id="3.40.50.300">
    <property type="entry name" value="P-loop containing nucleotide triphosphate hydrolases"/>
    <property type="match status" value="1"/>
</dbReference>
<gene>
    <name evidence="9" type="ORF">GCM10023150_21450</name>
</gene>
<dbReference type="RefSeq" id="WP_223579218.1">
    <property type="nucleotide sequence ID" value="NZ_BAABFU010000003.1"/>
</dbReference>
<dbReference type="EC" id="2.7.7.7" evidence="1"/>
<evidence type="ECO:0000256" key="7">
    <source>
        <dbReference type="ARBA" id="ARBA00049244"/>
    </source>
</evidence>
<dbReference type="PANTHER" id="PTHR11669:SF8">
    <property type="entry name" value="DNA POLYMERASE III SUBUNIT DELTA"/>
    <property type="match status" value="1"/>
</dbReference>